<evidence type="ECO:0008006" key="4">
    <source>
        <dbReference type="Google" id="ProtNLM"/>
    </source>
</evidence>
<feature type="transmembrane region" description="Helical" evidence="1">
    <location>
        <begin position="58"/>
        <end position="76"/>
    </location>
</feature>
<evidence type="ECO:0000313" key="3">
    <source>
        <dbReference type="Proteomes" id="UP001595696"/>
    </source>
</evidence>
<dbReference type="EMBL" id="JBHSAX010000033">
    <property type="protein sequence ID" value="MFC3966398.1"/>
    <property type="molecule type" value="Genomic_DNA"/>
</dbReference>
<evidence type="ECO:0000313" key="2">
    <source>
        <dbReference type="EMBL" id="MFC3966398.1"/>
    </source>
</evidence>
<accession>A0ABV8E2C6</accession>
<feature type="transmembrane region" description="Helical" evidence="1">
    <location>
        <begin position="88"/>
        <end position="110"/>
    </location>
</feature>
<keyword evidence="3" id="KW-1185">Reference proteome</keyword>
<dbReference type="RefSeq" id="WP_378617061.1">
    <property type="nucleotide sequence ID" value="NZ_JBHSAX010000033.1"/>
</dbReference>
<keyword evidence="1" id="KW-0472">Membrane</keyword>
<comment type="caution">
    <text evidence="2">The sequence shown here is derived from an EMBL/GenBank/DDBJ whole genome shotgun (WGS) entry which is preliminary data.</text>
</comment>
<protein>
    <recommendedName>
        <fullName evidence="4">DUF5134 domain-containing protein</fullName>
    </recommendedName>
</protein>
<keyword evidence="1" id="KW-1133">Transmembrane helix</keyword>
<name>A0ABV8E2C6_9NOCA</name>
<reference evidence="3" key="1">
    <citation type="journal article" date="2019" name="Int. J. Syst. Evol. Microbiol.">
        <title>The Global Catalogue of Microorganisms (GCM) 10K type strain sequencing project: providing services to taxonomists for standard genome sequencing and annotation.</title>
        <authorList>
            <consortium name="The Broad Institute Genomics Platform"/>
            <consortium name="The Broad Institute Genome Sequencing Center for Infectious Disease"/>
            <person name="Wu L."/>
            <person name="Ma J."/>
        </authorList>
    </citation>
    <scope>NUCLEOTIDE SEQUENCE [LARGE SCALE GENOMIC DNA]</scope>
    <source>
        <strain evidence="3">CGMCC 4.7330</strain>
    </source>
</reference>
<gene>
    <name evidence="2" type="ORF">ACFO0B_30825</name>
</gene>
<keyword evidence="1" id="KW-0812">Transmembrane</keyword>
<dbReference type="Proteomes" id="UP001595696">
    <property type="component" value="Unassembled WGS sequence"/>
</dbReference>
<sequence>MGEPQQWIVPVTAALVAVSALALACPHPCAGRGRIAHGVLCAAMAAMLVPAHDPLGPLPWALLLGGVGLWLADTPVPLALRLPVIADVLVMAVLLLAVPGAEGAVAAAGAAHRHGGGAGPEWLSLPVVALVAWAWVRLHVWRAGRGVREPARSVTGTVAHLAMTAAMLLMGLSHLRHR</sequence>
<feature type="transmembrane region" description="Helical" evidence="1">
    <location>
        <begin position="153"/>
        <end position="175"/>
    </location>
</feature>
<organism evidence="2 3">
    <name type="scientific">Nocardia jiangsuensis</name>
    <dbReference type="NCBI Taxonomy" id="1691563"/>
    <lineage>
        <taxon>Bacteria</taxon>
        <taxon>Bacillati</taxon>
        <taxon>Actinomycetota</taxon>
        <taxon>Actinomycetes</taxon>
        <taxon>Mycobacteriales</taxon>
        <taxon>Nocardiaceae</taxon>
        <taxon>Nocardia</taxon>
    </lineage>
</organism>
<feature type="transmembrane region" description="Helical" evidence="1">
    <location>
        <begin position="6"/>
        <end position="23"/>
    </location>
</feature>
<evidence type="ECO:0000256" key="1">
    <source>
        <dbReference type="SAM" id="Phobius"/>
    </source>
</evidence>
<feature type="transmembrane region" description="Helical" evidence="1">
    <location>
        <begin position="122"/>
        <end position="141"/>
    </location>
</feature>
<proteinExistence type="predicted"/>